<protein>
    <submittedName>
        <fullName evidence="1">Uncharacterized protein</fullName>
    </submittedName>
</protein>
<sequence>MANPQQQPLPFEALQQWISDFVTNIDGSVQRFLGDRDFYEDLEVANNLPLENVPQGPDAFLALKEEHHEFEHFLCATKYDLANEKFKIITNLPEEDPRRLNSIIAIESLEKIIQNYLARHPRSFCQMHQNHYSEEINLNIQTHSELAVIEHRQEQELLFQIVHKERIWGYEPI</sequence>
<accession>A0AAD5JWQ8</accession>
<name>A0AAD5JWQ8_9FUNG</name>
<organism evidence="1 2">
    <name type="scientific">Phascolomyces articulosus</name>
    <dbReference type="NCBI Taxonomy" id="60185"/>
    <lineage>
        <taxon>Eukaryota</taxon>
        <taxon>Fungi</taxon>
        <taxon>Fungi incertae sedis</taxon>
        <taxon>Mucoromycota</taxon>
        <taxon>Mucoromycotina</taxon>
        <taxon>Mucoromycetes</taxon>
        <taxon>Mucorales</taxon>
        <taxon>Lichtheimiaceae</taxon>
        <taxon>Phascolomyces</taxon>
    </lineage>
</organism>
<reference evidence="1" key="2">
    <citation type="submission" date="2023-02" db="EMBL/GenBank/DDBJ databases">
        <authorList>
            <consortium name="DOE Joint Genome Institute"/>
            <person name="Mondo S.J."/>
            <person name="Chang Y."/>
            <person name="Wang Y."/>
            <person name="Ahrendt S."/>
            <person name="Andreopoulos W."/>
            <person name="Barry K."/>
            <person name="Beard J."/>
            <person name="Benny G.L."/>
            <person name="Blankenship S."/>
            <person name="Bonito G."/>
            <person name="Cuomo C."/>
            <person name="Desiro A."/>
            <person name="Gervers K.A."/>
            <person name="Hundley H."/>
            <person name="Kuo A."/>
            <person name="LaButti K."/>
            <person name="Lang B.F."/>
            <person name="Lipzen A."/>
            <person name="O'Donnell K."/>
            <person name="Pangilinan J."/>
            <person name="Reynolds N."/>
            <person name="Sandor L."/>
            <person name="Smith M.W."/>
            <person name="Tsang A."/>
            <person name="Grigoriev I.V."/>
            <person name="Stajich J.E."/>
            <person name="Spatafora J.W."/>
        </authorList>
    </citation>
    <scope>NUCLEOTIDE SEQUENCE</scope>
    <source>
        <strain evidence="1">RSA 2281</strain>
    </source>
</reference>
<comment type="caution">
    <text evidence="1">The sequence shown here is derived from an EMBL/GenBank/DDBJ whole genome shotgun (WGS) entry which is preliminary data.</text>
</comment>
<proteinExistence type="predicted"/>
<keyword evidence="2" id="KW-1185">Reference proteome</keyword>
<evidence type="ECO:0000313" key="1">
    <source>
        <dbReference type="EMBL" id="KAI9257991.1"/>
    </source>
</evidence>
<dbReference type="AlphaFoldDB" id="A0AAD5JWQ8"/>
<dbReference type="EMBL" id="JAIXMP010000019">
    <property type="protein sequence ID" value="KAI9257991.1"/>
    <property type="molecule type" value="Genomic_DNA"/>
</dbReference>
<gene>
    <name evidence="1" type="ORF">BDA99DRAFT_561436</name>
</gene>
<dbReference type="Proteomes" id="UP001209540">
    <property type="component" value="Unassembled WGS sequence"/>
</dbReference>
<evidence type="ECO:0000313" key="2">
    <source>
        <dbReference type="Proteomes" id="UP001209540"/>
    </source>
</evidence>
<reference evidence="1" key="1">
    <citation type="journal article" date="2022" name="IScience">
        <title>Evolution of zygomycete secretomes and the origins of terrestrial fungal ecologies.</title>
        <authorList>
            <person name="Chang Y."/>
            <person name="Wang Y."/>
            <person name="Mondo S."/>
            <person name="Ahrendt S."/>
            <person name="Andreopoulos W."/>
            <person name="Barry K."/>
            <person name="Beard J."/>
            <person name="Benny G.L."/>
            <person name="Blankenship S."/>
            <person name="Bonito G."/>
            <person name="Cuomo C."/>
            <person name="Desiro A."/>
            <person name="Gervers K.A."/>
            <person name="Hundley H."/>
            <person name="Kuo A."/>
            <person name="LaButti K."/>
            <person name="Lang B.F."/>
            <person name="Lipzen A."/>
            <person name="O'Donnell K."/>
            <person name="Pangilinan J."/>
            <person name="Reynolds N."/>
            <person name="Sandor L."/>
            <person name="Smith M.E."/>
            <person name="Tsang A."/>
            <person name="Grigoriev I.V."/>
            <person name="Stajich J.E."/>
            <person name="Spatafora J.W."/>
        </authorList>
    </citation>
    <scope>NUCLEOTIDE SEQUENCE</scope>
    <source>
        <strain evidence="1">RSA 2281</strain>
    </source>
</reference>